<dbReference type="PROSITE" id="PS00737">
    <property type="entry name" value="THIOLASE_2"/>
    <property type="match status" value="1"/>
</dbReference>
<evidence type="ECO:0000256" key="4">
    <source>
        <dbReference type="RuleBase" id="RU003557"/>
    </source>
</evidence>
<dbReference type="RefSeq" id="WP_145230352.1">
    <property type="nucleotide sequence ID" value="NZ_VIVQ01000004.1"/>
</dbReference>
<feature type="domain" description="Thiolase N-terminal" evidence="5">
    <location>
        <begin position="6"/>
        <end position="221"/>
    </location>
</feature>
<reference evidence="7 8" key="1">
    <citation type="submission" date="2019-06" db="EMBL/GenBank/DDBJ databases">
        <title>Sequencing the genomes of 1000 actinobacteria strains.</title>
        <authorList>
            <person name="Klenk H.-P."/>
        </authorList>
    </citation>
    <scope>NUCLEOTIDE SEQUENCE [LARGE SCALE GENOMIC DNA]</scope>
    <source>
        <strain evidence="7 8">DSM 19560</strain>
    </source>
</reference>
<protein>
    <submittedName>
        <fullName evidence="7">Acetyl-CoA C-acetyltransferase</fullName>
    </submittedName>
</protein>
<dbReference type="Proteomes" id="UP000318297">
    <property type="component" value="Unassembled WGS sequence"/>
</dbReference>
<dbReference type="PANTHER" id="PTHR43365">
    <property type="entry name" value="BLR7806 PROTEIN"/>
    <property type="match status" value="1"/>
</dbReference>
<dbReference type="NCBIfam" id="TIGR01930">
    <property type="entry name" value="AcCoA-C-Actrans"/>
    <property type="match status" value="1"/>
</dbReference>
<comment type="similarity">
    <text evidence="1 4">Belongs to the thiolase-like superfamily. Thiolase family.</text>
</comment>
<dbReference type="InterPro" id="IPR016039">
    <property type="entry name" value="Thiolase-like"/>
</dbReference>
<dbReference type="InterPro" id="IPR020617">
    <property type="entry name" value="Thiolase_C"/>
</dbReference>
<dbReference type="SUPFAM" id="SSF53901">
    <property type="entry name" value="Thiolase-like"/>
    <property type="match status" value="2"/>
</dbReference>
<dbReference type="CDD" id="cd00751">
    <property type="entry name" value="thiolase"/>
    <property type="match status" value="1"/>
</dbReference>
<dbReference type="AlphaFoldDB" id="A0A561DWZ5"/>
<evidence type="ECO:0000256" key="1">
    <source>
        <dbReference type="ARBA" id="ARBA00010982"/>
    </source>
</evidence>
<evidence type="ECO:0000313" key="7">
    <source>
        <dbReference type="EMBL" id="TWE07895.1"/>
    </source>
</evidence>
<dbReference type="EMBL" id="VIVQ01000004">
    <property type="protein sequence ID" value="TWE07895.1"/>
    <property type="molecule type" value="Genomic_DNA"/>
</dbReference>
<dbReference type="InterPro" id="IPR020613">
    <property type="entry name" value="Thiolase_CS"/>
</dbReference>
<accession>A0A561DWZ5</accession>
<dbReference type="InterPro" id="IPR002155">
    <property type="entry name" value="Thiolase"/>
</dbReference>
<dbReference type="Pfam" id="PF00108">
    <property type="entry name" value="Thiolase_N"/>
    <property type="match status" value="1"/>
</dbReference>
<proteinExistence type="inferred from homology"/>
<keyword evidence="8" id="KW-1185">Reference proteome</keyword>
<evidence type="ECO:0000256" key="3">
    <source>
        <dbReference type="ARBA" id="ARBA00023315"/>
    </source>
</evidence>
<evidence type="ECO:0000259" key="6">
    <source>
        <dbReference type="Pfam" id="PF02803"/>
    </source>
</evidence>
<sequence>MPEALVYDAIRTPRGRVRRTGGTLAEVPSYELFAGLLREFVRRGLQPGEVDDVLAGVSTVYGEQAGDLPRLAVMCAGWPDSVPGGTVSRMCTSGLDAIATGAAHIRAGMTQLVVAGGAESMSRVPMFADRPAFAIEDDLGERSGFVTIGVSADLTAARYGLTRDELDQWALRSHQRSAASPVWESVIPVTVDADVVLAADEGARADTTLESLAALAPLFTDDPLWDRVERRFPGFTRPAVGLHTVATAPQLCDGASAALIGGESAEAAVGHAPIGRIAGWARSAVRSPGLDGTVEAARRALAVAGIALEQVDVAEFNESFCVTPLVLIRELGIDSEKVNIRGGAVALGHPLGASGGIILANALELLGRTGGRYALLVIPAALGVSMAMVVERL</sequence>
<evidence type="ECO:0000256" key="2">
    <source>
        <dbReference type="ARBA" id="ARBA00022679"/>
    </source>
</evidence>
<dbReference type="OrthoDB" id="9764638at2"/>
<comment type="caution">
    <text evidence="7">The sequence shown here is derived from an EMBL/GenBank/DDBJ whole genome shotgun (WGS) entry which is preliminary data.</text>
</comment>
<keyword evidence="2 4" id="KW-0808">Transferase</keyword>
<keyword evidence="3 4" id="KW-0012">Acyltransferase</keyword>
<name>A0A561DWZ5_9MICO</name>
<evidence type="ECO:0000259" key="5">
    <source>
        <dbReference type="Pfam" id="PF00108"/>
    </source>
</evidence>
<dbReference type="PIRSF" id="PIRSF000429">
    <property type="entry name" value="Ac-CoA_Ac_transf"/>
    <property type="match status" value="1"/>
</dbReference>
<organism evidence="7 8">
    <name type="scientific">Rudaeicoccus suwonensis</name>
    <dbReference type="NCBI Taxonomy" id="657409"/>
    <lineage>
        <taxon>Bacteria</taxon>
        <taxon>Bacillati</taxon>
        <taxon>Actinomycetota</taxon>
        <taxon>Actinomycetes</taxon>
        <taxon>Micrococcales</taxon>
        <taxon>Dermacoccaceae</taxon>
        <taxon>Rudaeicoccus</taxon>
    </lineage>
</organism>
<gene>
    <name evidence="7" type="ORF">BKA23_3262</name>
</gene>
<dbReference type="Gene3D" id="3.40.47.10">
    <property type="match status" value="1"/>
</dbReference>
<dbReference type="Pfam" id="PF02803">
    <property type="entry name" value="Thiolase_C"/>
    <property type="match status" value="1"/>
</dbReference>
<evidence type="ECO:0000313" key="8">
    <source>
        <dbReference type="Proteomes" id="UP000318297"/>
    </source>
</evidence>
<dbReference type="GO" id="GO:0016747">
    <property type="term" value="F:acyltransferase activity, transferring groups other than amino-acyl groups"/>
    <property type="evidence" value="ECO:0007669"/>
    <property type="project" value="InterPro"/>
</dbReference>
<dbReference type="InterPro" id="IPR020616">
    <property type="entry name" value="Thiolase_N"/>
</dbReference>
<dbReference type="PANTHER" id="PTHR43365:SF1">
    <property type="entry name" value="ACETYL-COA C-ACYLTRANSFERASE"/>
    <property type="match status" value="1"/>
</dbReference>
<feature type="domain" description="Thiolase C-terminal" evidence="6">
    <location>
        <begin position="273"/>
        <end position="392"/>
    </location>
</feature>